<proteinExistence type="predicted"/>
<comment type="caution">
    <text evidence="1">The sequence shown here is derived from an EMBL/GenBank/DDBJ whole genome shotgun (WGS) entry which is preliminary data.</text>
</comment>
<gene>
    <name evidence="1" type="ORF">GQF01_02015</name>
</gene>
<organism evidence="1 2">
    <name type="scientific">Paenibacillus silvestris</name>
    <dbReference type="NCBI Taxonomy" id="2606219"/>
    <lineage>
        <taxon>Bacteria</taxon>
        <taxon>Bacillati</taxon>
        <taxon>Bacillota</taxon>
        <taxon>Bacilli</taxon>
        <taxon>Bacillales</taxon>
        <taxon>Paenibacillaceae</taxon>
        <taxon>Paenibacillus</taxon>
    </lineage>
</organism>
<dbReference type="EMBL" id="WTUZ01000005">
    <property type="protein sequence ID" value="MZQ80915.1"/>
    <property type="molecule type" value="Genomic_DNA"/>
</dbReference>
<protein>
    <submittedName>
        <fullName evidence="1">Uncharacterized protein</fullName>
    </submittedName>
</protein>
<reference evidence="1 2" key="1">
    <citation type="submission" date="2019-12" db="EMBL/GenBank/DDBJ databases">
        <title>Paenibacillus sp. nov. sp. isolated from soil.</title>
        <authorList>
            <person name="Kim J."/>
            <person name="Jeong S.E."/>
            <person name="Jung H.S."/>
            <person name="Jeon C.O."/>
        </authorList>
    </citation>
    <scope>NUCLEOTIDE SEQUENCE [LARGE SCALE GENOMIC DNA]</scope>
    <source>
        <strain evidence="1 2">5J-6</strain>
    </source>
</reference>
<dbReference type="RefSeq" id="WP_161405225.1">
    <property type="nucleotide sequence ID" value="NZ_WTUZ01000005.1"/>
</dbReference>
<evidence type="ECO:0000313" key="2">
    <source>
        <dbReference type="Proteomes" id="UP000481087"/>
    </source>
</evidence>
<sequence>MEKMTFTYRDPKYNFSIDIPTWWKKYIVIRTHTPPGNSYNVIYDVTIDFKYKGKVYISPYSLLVFKMSLKKWREGGYDNSYYKFITSQRGLIFAGNVPSEPPSEFLKQDGSDYDYKKYGTPLRLLSRMVNEDVPKINKSFRFD</sequence>
<dbReference type="AlphaFoldDB" id="A0A6L8US92"/>
<dbReference type="Proteomes" id="UP000481087">
    <property type="component" value="Unassembled WGS sequence"/>
</dbReference>
<name>A0A6L8US92_9BACL</name>
<evidence type="ECO:0000313" key="1">
    <source>
        <dbReference type="EMBL" id="MZQ80915.1"/>
    </source>
</evidence>
<accession>A0A6L8US92</accession>
<keyword evidence="2" id="KW-1185">Reference proteome</keyword>